<proteinExistence type="predicted"/>
<reference evidence="1" key="1">
    <citation type="submission" date="2018-05" db="EMBL/GenBank/DDBJ databases">
        <authorList>
            <person name="Lanie J.A."/>
            <person name="Ng W.-L."/>
            <person name="Kazmierczak K.M."/>
            <person name="Andrzejewski T.M."/>
            <person name="Davidsen T.M."/>
            <person name="Wayne K.J."/>
            <person name="Tettelin H."/>
            <person name="Glass J.I."/>
            <person name="Rusch D."/>
            <person name="Podicherti R."/>
            <person name="Tsui H.-C.T."/>
            <person name="Winkler M.E."/>
        </authorList>
    </citation>
    <scope>NUCLEOTIDE SEQUENCE</scope>
</reference>
<feature type="non-terminal residue" evidence="1">
    <location>
        <position position="59"/>
    </location>
</feature>
<dbReference type="AlphaFoldDB" id="A0A382X502"/>
<dbReference type="EMBL" id="UINC01164879">
    <property type="protein sequence ID" value="SVD65954.1"/>
    <property type="molecule type" value="Genomic_DNA"/>
</dbReference>
<name>A0A382X502_9ZZZZ</name>
<organism evidence="1">
    <name type="scientific">marine metagenome</name>
    <dbReference type="NCBI Taxonomy" id="408172"/>
    <lineage>
        <taxon>unclassified sequences</taxon>
        <taxon>metagenomes</taxon>
        <taxon>ecological metagenomes</taxon>
    </lineage>
</organism>
<gene>
    <name evidence="1" type="ORF">METZ01_LOCUS418808</name>
</gene>
<dbReference type="SUPFAM" id="SSF52833">
    <property type="entry name" value="Thioredoxin-like"/>
    <property type="match status" value="1"/>
</dbReference>
<sequence>MVKTNSMFIELGSSLPNAEMLNVNLKEYKKFDFSHLDERHLFLMFICAHCPFVKHIENH</sequence>
<accession>A0A382X502</accession>
<dbReference type="InterPro" id="IPR036249">
    <property type="entry name" value="Thioredoxin-like_sf"/>
</dbReference>
<protein>
    <recommendedName>
        <fullName evidence="2">Alkyl hydroperoxide reductase subunit C/ Thiol specific antioxidant domain-containing protein</fullName>
    </recommendedName>
</protein>
<evidence type="ECO:0000313" key="1">
    <source>
        <dbReference type="EMBL" id="SVD65954.1"/>
    </source>
</evidence>
<evidence type="ECO:0008006" key="2">
    <source>
        <dbReference type="Google" id="ProtNLM"/>
    </source>
</evidence>